<accession>A0ACB8ECC8</accession>
<evidence type="ECO:0000313" key="2">
    <source>
        <dbReference type="Proteomes" id="UP000827872"/>
    </source>
</evidence>
<organism evidence="1 2">
    <name type="scientific">Sphaerodactylus townsendi</name>
    <dbReference type="NCBI Taxonomy" id="933632"/>
    <lineage>
        <taxon>Eukaryota</taxon>
        <taxon>Metazoa</taxon>
        <taxon>Chordata</taxon>
        <taxon>Craniata</taxon>
        <taxon>Vertebrata</taxon>
        <taxon>Euteleostomi</taxon>
        <taxon>Lepidosauria</taxon>
        <taxon>Squamata</taxon>
        <taxon>Bifurcata</taxon>
        <taxon>Gekkota</taxon>
        <taxon>Sphaerodactylidae</taxon>
        <taxon>Sphaerodactylus</taxon>
    </lineage>
</organism>
<dbReference type="EMBL" id="CM037629">
    <property type="protein sequence ID" value="KAH7990041.1"/>
    <property type="molecule type" value="Genomic_DNA"/>
</dbReference>
<protein>
    <submittedName>
        <fullName evidence="1">Uncharacterized protein</fullName>
    </submittedName>
</protein>
<keyword evidence="2" id="KW-1185">Reference proteome</keyword>
<reference evidence="1" key="1">
    <citation type="submission" date="2021-08" db="EMBL/GenBank/DDBJ databases">
        <title>The first chromosome-level gecko genome reveals the dynamic sex chromosomes of Neotropical dwarf geckos (Sphaerodactylidae: Sphaerodactylus).</title>
        <authorList>
            <person name="Pinto B.J."/>
            <person name="Keating S.E."/>
            <person name="Gamble T."/>
        </authorList>
    </citation>
    <scope>NUCLEOTIDE SEQUENCE</scope>
    <source>
        <strain evidence="1">TG3544</strain>
    </source>
</reference>
<sequence>MQQEIHFLRRNMELLLARTEVAEQDRQDLPQLLLLPLEGGHCGGEGHKVAVCPSKKSDPPEVSTSGAAKAGMAKCPEKKSQFKKSSGLQVEPHEVSSASEEAGGPEFSEESVGNNSDLA</sequence>
<comment type="caution">
    <text evidence="1">The sequence shown here is derived from an EMBL/GenBank/DDBJ whole genome shotgun (WGS) entry which is preliminary data.</text>
</comment>
<evidence type="ECO:0000313" key="1">
    <source>
        <dbReference type="EMBL" id="KAH7990041.1"/>
    </source>
</evidence>
<gene>
    <name evidence="1" type="ORF">K3G42_000917</name>
</gene>
<name>A0ACB8ECC8_9SAUR</name>
<dbReference type="Proteomes" id="UP000827872">
    <property type="component" value="Linkage Group LG16"/>
</dbReference>
<proteinExistence type="predicted"/>